<evidence type="ECO:0000256" key="3">
    <source>
        <dbReference type="HAMAP-Rule" id="MF_01384"/>
    </source>
</evidence>
<proteinExistence type="inferred from homology"/>
<dbReference type="eggNOG" id="COG0829">
    <property type="taxonomic scope" value="Bacteria"/>
</dbReference>
<dbReference type="AlphaFoldDB" id="C6XQA8"/>
<dbReference type="PANTHER" id="PTHR33643">
    <property type="entry name" value="UREASE ACCESSORY PROTEIN D"/>
    <property type="match status" value="1"/>
</dbReference>
<dbReference type="STRING" id="582402.Hbal_2734"/>
<evidence type="ECO:0000256" key="1">
    <source>
        <dbReference type="ARBA" id="ARBA00007177"/>
    </source>
</evidence>
<keyword evidence="3" id="KW-0963">Cytoplasm</keyword>
<dbReference type="OrthoDB" id="9798842at2"/>
<dbReference type="HOGENOM" id="CLU_056339_2_0_5"/>
<protein>
    <recommendedName>
        <fullName evidence="3">Urease accessory protein UreD</fullName>
    </recommendedName>
</protein>
<evidence type="ECO:0000313" key="6">
    <source>
        <dbReference type="Proteomes" id="UP000002745"/>
    </source>
</evidence>
<gene>
    <name evidence="3" type="primary">ureD</name>
    <name evidence="5" type="ordered locus">Hbal_2734</name>
</gene>
<keyword evidence="6" id="KW-1185">Reference proteome</keyword>
<evidence type="ECO:0000256" key="4">
    <source>
        <dbReference type="SAM" id="MobiDB-lite"/>
    </source>
</evidence>
<dbReference type="Pfam" id="PF01774">
    <property type="entry name" value="UreD"/>
    <property type="match status" value="1"/>
</dbReference>
<dbReference type="InterPro" id="IPR002669">
    <property type="entry name" value="UreD"/>
</dbReference>
<organism evidence="5 6">
    <name type="scientific">Hirschia baltica (strain ATCC 49814 / DSM 5838 / IFAM 1418)</name>
    <dbReference type="NCBI Taxonomy" id="582402"/>
    <lineage>
        <taxon>Bacteria</taxon>
        <taxon>Pseudomonadati</taxon>
        <taxon>Pseudomonadota</taxon>
        <taxon>Alphaproteobacteria</taxon>
        <taxon>Hyphomonadales</taxon>
        <taxon>Hyphomonadaceae</taxon>
        <taxon>Hirschia</taxon>
    </lineage>
</organism>
<dbReference type="RefSeq" id="WP_015828557.1">
    <property type="nucleotide sequence ID" value="NC_012982.1"/>
</dbReference>
<dbReference type="GO" id="GO:0016151">
    <property type="term" value="F:nickel cation binding"/>
    <property type="evidence" value="ECO:0007669"/>
    <property type="project" value="UniProtKB-UniRule"/>
</dbReference>
<accession>C6XQA8</accession>
<feature type="region of interest" description="Disordered" evidence="4">
    <location>
        <begin position="1"/>
        <end position="21"/>
    </location>
</feature>
<evidence type="ECO:0000256" key="2">
    <source>
        <dbReference type="ARBA" id="ARBA00023186"/>
    </source>
</evidence>
<dbReference type="PANTHER" id="PTHR33643:SF1">
    <property type="entry name" value="UREASE ACCESSORY PROTEIN D"/>
    <property type="match status" value="1"/>
</dbReference>
<comment type="similarity">
    <text evidence="1 3">Belongs to the UreD family.</text>
</comment>
<keyword evidence="3" id="KW-0996">Nickel insertion</keyword>
<comment type="subcellular location">
    <subcellularLocation>
        <location evidence="3">Cytoplasm</location>
    </subcellularLocation>
</comment>
<dbReference type="Proteomes" id="UP000002745">
    <property type="component" value="Chromosome"/>
</dbReference>
<comment type="subunit">
    <text evidence="3">UreD, UreF and UreG form a complex that acts as a GTP-hydrolysis-dependent molecular chaperone, activating the urease apoprotein by helping to assemble the nickel containing metallocenter of UreC. The UreE protein probably delivers the nickel.</text>
</comment>
<evidence type="ECO:0000313" key="5">
    <source>
        <dbReference type="EMBL" id="ACT60407.1"/>
    </source>
</evidence>
<dbReference type="HAMAP" id="MF_01384">
    <property type="entry name" value="UreD"/>
    <property type="match status" value="1"/>
</dbReference>
<reference evidence="6" key="1">
    <citation type="journal article" date="2011" name="J. Bacteriol.">
        <title>Genome sequences of eight morphologically diverse alphaproteobacteria.</title>
        <authorList>
            <consortium name="US DOE Joint Genome Institute"/>
            <person name="Brown P.J."/>
            <person name="Kysela D.T."/>
            <person name="Buechlein A."/>
            <person name="Hemmerich C."/>
            <person name="Brun Y.V."/>
        </authorList>
    </citation>
    <scope>NUCLEOTIDE SEQUENCE [LARGE SCALE GENOMIC DNA]</scope>
    <source>
        <strain evidence="6">ATCC 49814 / DSM 5838 / IFAM 1418</strain>
    </source>
</reference>
<dbReference type="EMBL" id="CP001678">
    <property type="protein sequence ID" value="ACT60407.1"/>
    <property type="molecule type" value="Genomic_DNA"/>
</dbReference>
<dbReference type="KEGG" id="hba:Hbal_2734"/>
<sequence>MDMYAIENAPKTQMQRSHSRGQLVVDAPNGRTQLQRLYQKDALKLRFPKNHIGQDLEGILVNTSGGLAGGDSMSIQVSVQKDADLTLTSQACERVYKSLGQDAVINLDFTVGDNASLVWAPQETILFNNARLNRKLNVNLEESSRFLAIEAVIWGRELMGETMQEGALQDSWRVHVEGQLIHAENLRLKGDVHAQLQAPVVANGGTATATLLMVEKGCERHLEACREICEAAQGVTGGVSFWQVGPYAKLLIRLVGQTGYDLRKCVVQLVMQLSSNGVTPRVWSM</sequence>
<dbReference type="GO" id="GO:0005737">
    <property type="term" value="C:cytoplasm"/>
    <property type="evidence" value="ECO:0007669"/>
    <property type="project" value="UniProtKB-SubCell"/>
</dbReference>
<name>C6XQA8_HIRBI</name>
<keyword evidence="2 3" id="KW-0143">Chaperone</keyword>
<comment type="function">
    <text evidence="3">Required for maturation of urease via the functional incorporation of the urease nickel metallocenter.</text>
</comment>